<gene>
    <name evidence="2" type="ORF">SCODWIG_01517</name>
</gene>
<dbReference type="AlphaFoldDB" id="A0A376B4Y7"/>
<keyword evidence="3" id="KW-1185">Reference proteome</keyword>
<dbReference type="GO" id="GO:0003729">
    <property type="term" value="F:mRNA binding"/>
    <property type="evidence" value="ECO:0007669"/>
    <property type="project" value="InterPro"/>
</dbReference>
<evidence type="ECO:0000313" key="2">
    <source>
        <dbReference type="EMBL" id="SSD59756.1"/>
    </source>
</evidence>
<dbReference type="VEuPathDB" id="FungiDB:SCODWIG_01517"/>
<feature type="region of interest" description="Disordered" evidence="1">
    <location>
        <begin position="438"/>
        <end position="491"/>
    </location>
</feature>
<organism evidence="2 3">
    <name type="scientific">Saccharomycodes ludwigii</name>
    <dbReference type="NCBI Taxonomy" id="36035"/>
    <lineage>
        <taxon>Eukaryota</taxon>
        <taxon>Fungi</taxon>
        <taxon>Dikarya</taxon>
        <taxon>Ascomycota</taxon>
        <taxon>Saccharomycotina</taxon>
        <taxon>Saccharomycetes</taxon>
        <taxon>Saccharomycodales</taxon>
        <taxon>Saccharomycodaceae</taxon>
        <taxon>Saccharomycodes</taxon>
    </lineage>
</organism>
<evidence type="ECO:0000313" key="3">
    <source>
        <dbReference type="Proteomes" id="UP000262825"/>
    </source>
</evidence>
<feature type="compositionally biased region" description="Basic and acidic residues" evidence="1">
    <location>
        <begin position="55"/>
        <end position="70"/>
    </location>
</feature>
<evidence type="ECO:0000256" key="1">
    <source>
        <dbReference type="SAM" id="MobiDB-lite"/>
    </source>
</evidence>
<dbReference type="Proteomes" id="UP000262825">
    <property type="component" value="Unassembled WGS sequence"/>
</dbReference>
<accession>A0A376B4Y7</accession>
<feature type="compositionally biased region" description="Polar residues" evidence="1">
    <location>
        <begin position="480"/>
        <end position="491"/>
    </location>
</feature>
<reference evidence="3" key="1">
    <citation type="submission" date="2018-06" db="EMBL/GenBank/DDBJ databases">
        <authorList>
            <person name="Guldener U."/>
        </authorList>
    </citation>
    <scope>NUCLEOTIDE SEQUENCE [LARGE SCALE GENOMIC DNA]</scope>
    <source>
        <strain evidence="3">UTAD17</strain>
    </source>
</reference>
<sequence length="622" mass="71698">MAIKNNHTFTKHSKSFNNKTKNSNRRHNKKFTIQKPQYPGNVIISPGSRFIDSASNKKDKNVKNYSDKMGESSNNYKMFTSNQTNSKRNYKLINNNKHSYKHIRQLKNNENAGNNRNILSTNIDKSAKIPTDLTQQLLYLRQIKFKLNAPFTTLKKKKQPLKVRSKTKQQQKKEFKKIRNSNVFFLIKSEEEFKLLYNKFNSNKTLNFKNCKIDFIRLHNNDIDCFIIQLFEFNSMDFAMIMIFLFYTLARKTNENLNLHMVVHQSTKLPQIDINSNTGTDAKLIIKKQLINSGMYPGFIGYRIISHGINFFMLKMIKLVSKHWKFDGKTDLIRNKLKKNLYEQMKLNRNNALQFKMGQNSFLKGVNSLKNPNSSNKLLKYFEKLSKYNIGVIAGGSGLSSSKKKDQYITTNISLKSNDITSEKKPTKTSIIKNMIISNNNNNNSNNNNNNNSTSNIDINSNSNNNNTKITTSKYNSSKATNTSTNYNADNINKKPDEDIVSLCLQIIDKSIRQLEFLENSSSPYQIVKVFVKLPRPIYSLPNDKLTSTLLKPIGDKTNCNIVILSYINVHQSLDWFNDLQLPFINDLKEQHCKIINIGGVVGSCKQALNMLKEDIKSKIKK</sequence>
<dbReference type="GO" id="GO:0000398">
    <property type="term" value="P:mRNA splicing, via spliceosome"/>
    <property type="evidence" value="ECO:0007669"/>
    <property type="project" value="InterPro"/>
</dbReference>
<dbReference type="InterPro" id="IPR043954">
    <property type="entry name" value="Snu56_snRNP"/>
</dbReference>
<protein>
    <submittedName>
        <fullName evidence="2">Uncharacterized protein</fullName>
    </submittedName>
</protein>
<name>A0A376B4Y7_9ASCO</name>
<dbReference type="EMBL" id="UFAJ01000198">
    <property type="protein sequence ID" value="SSD59756.1"/>
    <property type="molecule type" value="Genomic_DNA"/>
</dbReference>
<feature type="compositionally biased region" description="Low complexity" evidence="1">
    <location>
        <begin position="438"/>
        <end position="479"/>
    </location>
</feature>
<feature type="compositionally biased region" description="Basic residues" evidence="1">
    <location>
        <begin position="22"/>
        <end position="32"/>
    </location>
</feature>
<proteinExistence type="predicted"/>
<feature type="region of interest" description="Disordered" evidence="1">
    <location>
        <begin position="1"/>
        <end position="76"/>
    </location>
</feature>
<dbReference type="Pfam" id="PF19097">
    <property type="entry name" value="Snu56_snRNP"/>
    <property type="match status" value="1"/>
</dbReference>